<evidence type="ECO:0000313" key="2">
    <source>
        <dbReference type="EMBL" id="MDQ0894447.1"/>
    </source>
</evidence>
<feature type="region of interest" description="Disordered" evidence="1">
    <location>
        <begin position="1"/>
        <end position="21"/>
    </location>
</feature>
<dbReference type="RefSeq" id="WP_307041700.1">
    <property type="nucleotide sequence ID" value="NZ_JAUSYY010000001.1"/>
</dbReference>
<organism evidence="2 3">
    <name type="scientific">Agromyces ramosus</name>
    <dbReference type="NCBI Taxonomy" id="33879"/>
    <lineage>
        <taxon>Bacteria</taxon>
        <taxon>Bacillati</taxon>
        <taxon>Actinomycetota</taxon>
        <taxon>Actinomycetes</taxon>
        <taxon>Micrococcales</taxon>
        <taxon>Microbacteriaceae</taxon>
        <taxon>Agromyces</taxon>
    </lineage>
</organism>
<proteinExistence type="predicted"/>
<protein>
    <recommendedName>
        <fullName evidence="4">J domain-containing protein</fullName>
    </recommendedName>
</protein>
<sequence length="216" mass="23700">MSEWPDGLTLGPIREWPGELTPAGRRERSKFKTAGYDGYSRRSTPLSNTLEILDRELRMIGAKNAEMLVAIAPQDFRQDGKPRAQAKAEHPGVILSFDSRHGALSYPCDTFTTWQDNLRAIALSLEKLRAVDRYGVTTRGEQYRGFLALEAPTPTFAGFATVSAAELFIMDLLGDADLDGMGPRAVMRAAKRTAHPDTGGSAELFQKVLAAEELLS</sequence>
<comment type="caution">
    <text evidence="2">The sequence shown here is derived from an EMBL/GenBank/DDBJ whole genome shotgun (WGS) entry which is preliminary data.</text>
</comment>
<dbReference type="EMBL" id="JAUSYY010000001">
    <property type="protein sequence ID" value="MDQ0894447.1"/>
    <property type="molecule type" value="Genomic_DNA"/>
</dbReference>
<name>A0ABU0R9K5_9MICO</name>
<evidence type="ECO:0008006" key="4">
    <source>
        <dbReference type="Google" id="ProtNLM"/>
    </source>
</evidence>
<evidence type="ECO:0000256" key="1">
    <source>
        <dbReference type="SAM" id="MobiDB-lite"/>
    </source>
</evidence>
<gene>
    <name evidence="2" type="ORF">QFZ26_002002</name>
</gene>
<accession>A0ABU0R9K5</accession>
<keyword evidence="3" id="KW-1185">Reference proteome</keyword>
<reference evidence="2 3" key="1">
    <citation type="submission" date="2023-07" db="EMBL/GenBank/DDBJ databases">
        <title>Comparative genomics of wheat-associated soil bacteria to identify genetic determinants of phenazine resistance.</title>
        <authorList>
            <person name="Mouncey N."/>
        </authorList>
    </citation>
    <scope>NUCLEOTIDE SEQUENCE [LARGE SCALE GENOMIC DNA]</scope>
    <source>
        <strain evidence="2 3">V3I3</strain>
    </source>
</reference>
<dbReference type="Proteomes" id="UP001239083">
    <property type="component" value="Unassembled WGS sequence"/>
</dbReference>
<evidence type="ECO:0000313" key="3">
    <source>
        <dbReference type="Proteomes" id="UP001239083"/>
    </source>
</evidence>